<organism evidence="2 3">
    <name type="scientific">Streptomyces sanyensis</name>
    <dbReference type="NCBI Taxonomy" id="568869"/>
    <lineage>
        <taxon>Bacteria</taxon>
        <taxon>Bacillati</taxon>
        <taxon>Actinomycetota</taxon>
        <taxon>Actinomycetes</taxon>
        <taxon>Kitasatosporales</taxon>
        <taxon>Streptomycetaceae</taxon>
        <taxon>Streptomyces</taxon>
    </lineage>
</organism>
<evidence type="ECO:0000313" key="2">
    <source>
        <dbReference type="EMBL" id="GAA4792621.1"/>
    </source>
</evidence>
<feature type="domain" description="AB hydrolase-1" evidence="1">
    <location>
        <begin position="15"/>
        <end position="247"/>
    </location>
</feature>
<gene>
    <name evidence="2" type="ORF">GCM10023329_50880</name>
</gene>
<reference evidence="3" key="1">
    <citation type="journal article" date="2019" name="Int. J. Syst. Evol. Microbiol.">
        <title>The Global Catalogue of Microorganisms (GCM) 10K type strain sequencing project: providing services to taxonomists for standard genome sequencing and annotation.</title>
        <authorList>
            <consortium name="The Broad Institute Genomics Platform"/>
            <consortium name="The Broad Institute Genome Sequencing Center for Infectious Disease"/>
            <person name="Wu L."/>
            <person name="Ma J."/>
        </authorList>
    </citation>
    <scope>NUCLEOTIDE SEQUENCE [LARGE SCALE GENOMIC DNA]</scope>
    <source>
        <strain evidence="3">JCM 18324</strain>
    </source>
</reference>
<dbReference type="Proteomes" id="UP001501147">
    <property type="component" value="Unassembled WGS sequence"/>
</dbReference>
<keyword evidence="3" id="KW-1185">Reference proteome</keyword>
<dbReference type="SUPFAM" id="SSF53474">
    <property type="entry name" value="alpha/beta-Hydrolases"/>
    <property type="match status" value="1"/>
</dbReference>
<proteinExistence type="predicted"/>
<dbReference type="EMBL" id="BAABJV010000019">
    <property type="protein sequence ID" value="GAA4792621.1"/>
    <property type="molecule type" value="Genomic_DNA"/>
</dbReference>
<dbReference type="InterPro" id="IPR029058">
    <property type="entry name" value="AB_hydrolase_fold"/>
</dbReference>
<accession>A0ABP9BDF7</accession>
<dbReference type="PANTHER" id="PTHR37017:SF13">
    <property type="entry name" value="AB HYDROLASE-1 DOMAIN-CONTAINING PROTEIN"/>
    <property type="match status" value="1"/>
</dbReference>
<dbReference type="Pfam" id="PF12697">
    <property type="entry name" value="Abhydrolase_6"/>
    <property type="match status" value="1"/>
</dbReference>
<dbReference type="InterPro" id="IPR000073">
    <property type="entry name" value="AB_hydrolase_1"/>
</dbReference>
<sequence length="255" mass="27469">MTAPHPLGDSHMATFVLVPGAWLGAWVWEDTADALRGHGHTALPLTLTGLAEQADRGGPDTDLETHIADITGFVERNDLREVTLVAHSYAAAPVTGAAARLGDRVERVVYVDSAPFATGMRMLDLMPPEEADRLRREVAESGDGWRLPMPPFEVLGRYGSVEGIDADREDVLRARATDQPFGTYTQPLAGPAEPGADVDRVLIACRDFTGMLEAGVPMLAFLGRPPWRRFDLPTGHWPMLSAPADLAGLLDEAAA</sequence>
<evidence type="ECO:0000259" key="1">
    <source>
        <dbReference type="Pfam" id="PF12697"/>
    </source>
</evidence>
<comment type="caution">
    <text evidence="2">The sequence shown here is derived from an EMBL/GenBank/DDBJ whole genome shotgun (WGS) entry which is preliminary data.</text>
</comment>
<dbReference type="Gene3D" id="3.40.50.1820">
    <property type="entry name" value="alpha/beta hydrolase"/>
    <property type="match status" value="1"/>
</dbReference>
<name>A0ABP9BDF7_9ACTN</name>
<dbReference type="InterPro" id="IPR052897">
    <property type="entry name" value="Sec-Metab_Biosynth_Hydrolase"/>
</dbReference>
<protein>
    <recommendedName>
        <fullName evidence="1">AB hydrolase-1 domain-containing protein</fullName>
    </recommendedName>
</protein>
<evidence type="ECO:0000313" key="3">
    <source>
        <dbReference type="Proteomes" id="UP001501147"/>
    </source>
</evidence>
<dbReference type="PANTHER" id="PTHR37017">
    <property type="entry name" value="AB HYDROLASE-1 DOMAIN-CONTAINING PROTEIN-RELATED"/>
    <property type="match status" value="1"/>
</dbReference>